<dbReference type="AlphaFoldDB" id="A0A401SKC8"/>
<reference evidence="1 2" key="1">
    <citation type="journal article" date="2018" name="Nat. Ecol. Evol.">
        <title>Shark genomes provide insights into elasmobranch evolution and the origin of vertebrates.</title>
        <authorList>
            <person name="Hara Y"/>
            <person name="Yamaguchi K"/>
            <person name="Onimaru K"/>
            <person name="Kadota M"/>
            <person name="Koyanagi M"/>
            <person name="Keeley SD"/>
            <person name="Tatsumi K"/>
            <person name="Tanaka K"/>
            <person name="Motone F"/>
            <person name="Kageyama Y"/>
            <person name="Nozu R"/>
            <person name="Adachi N"/>
            <person name="Nishimura O"/>
            <person name="Nakagawa R"/>
            <person name="Tanegashima C"/>
            <person name="Kiyatake I"/>
            <person name="Matsumoto R"/>
            <person name="Murakumo K"/>
            <person name="Nishida K"/>
            <person name="Terakita A"/>
            <person name="Kuratani S"/>
            <person name="Sato K"/>
            <person name="Hyodo S Kuraku.S."/>
        </authorList>
    </citation>
    <scope>NUCLEOTIDE SEQUENCE [LARGE SCALE GENOMIC DNA]</scope>
</reference>
<keyword evidence="2" id="KW-1185">Reference proteome</keyword>
<organism evidence="1 2">
    <name type="scientific">Chiloscyllium punctatum</name>
    <name type="common">Brownbanded bambooshark</name>
    <name type="synonym">Hemiscyllium punctatum</name>
    <dbReference type="NCBI Taxonomy" id="137246"/>
    <lineage>
        <taxon>Eukaryota</taxon>
        <taxon>Metazoa</taxon>
        <taxon>Chordata</taxon>
        <taxon>Craniata</taxon>
        <taxon>Vertebrata</taxon>
        <taxon>Chondrichthyes</taxon>
        <taxon>Elasmobranchii</taxon>
        <taxon>Galeomorphii</taxon>
        <taxon>Galeoidea</taxon>
        <taxon>Orectolobiformes</taxon>
        <taxon>Hemiscylliidae</taxon>
        <taxon>Chiloscyllium</taxon>
    </lineage>
</organism>
<proteinExistence type="predicted"/>
<evidence type="ECO:0000313" key="1">
    <source>
        <dbReference type="EMBL" id="GCC30835.1"/>
    </source>
</evidence>
<dbReference type="EMBL" id="BEZZ01000327">
    <property type="protein sequence ID" value="GCC30835.1"/>
    <property type="molecule type" value="Genomic_DNA"/>
</dbReference>
<gene>
    <name evidence="1" type="ORF">chiPu_0009289</name>
</gene>
<evidence type="ECO:0000313" key="2">
    <source>
        <dbReference type="Proteomes" id="UP000287033"/>
    </source>
</evidence>
<accession>A0A401SKC8</accession>
<name>A0A401SKC8_CHIPU</name>
<protein>
    <submittedName>
        <fullName evidence="1">Uncharacterized protein</fullName>
    </submittedName>
</protein>
<dbReference type="Proteomes" id="UP000287033">
    <property type="component" value="Unassembled WGS sequence"/>
</dbReference>
<comment type="caution">
    <text evidence="1">The sequence shown here is derived from an EMBL/GenBank/DDBJ whole genome shotgun (WGS) entry which is preliminary data.</text>
</comment>
<sequence length="124" mass="14251">MDGYKRHGEYFLGIRAKGRKSPISDPWCKKVFGRIEAALPGKNKTELTDLVQGNISIPMQCGQRNSITCVLKDNSQRCNWHLEPSEDRAFPQQIGVKTKCYRELAKTSLLRTVNQWISLRELEE</sequence>